<dbReference type="SUPFAM" id="SSF49503">
    <property type="entry name" value="Cupredoxins"/>
    <property type="match status" value="1"/>
</dbReference>
<evidence type="ECO:0000256" key="1">
    <source>
        <dbReference type="SAM" id="MobiDB-lite"/>
    </source>
</evidence>
<feature type="signal peptide" evidence="2">
    <location>
        <begin position="1"/>
        <end position="17"/>
    </location>
</feature>
<dbReference type="PANTHER" id="PTHR34883:SF15">
    <property type="entry name" value="EXTRACELLULAR SERINE-RICH PROTEIN"/>
    <property type="match status" value="1"/>
</dbReference>
<gene>
    <name evidence="3" type="ORF">PVAG01_09541</name>
</gene>
<evidence type="ECO:0000313" key="4">
    <source>
        <dbReference type="Proteomes" id="UP001629113"/>
    </source>
</evidence>
<dbReference type="CDD" id="cd00920">
    <property type="entry name" value="Cupredoxin"/>
    <property type="match status" value="1"/>
</dbReference>
<dbReference type="InterPro" id="IPR008972">
    <property type="entry name" value="Cupredoxin"/>
</dbReference>
<dbReference type="PANTHER" id="PTHR34883">
    <property type="entry name" value="SERINE-RICH PROTEIN, PUTATIVE-RELATED-RELATED"/>
    <property type="match status" value="1"/>
</dbReference>
<dbReference type="Gene3D" id="2.60.40.420">
    <property type="entry name" value="Cupredoxins - blue copper proteins"/>
    <property type="match status" value="1"/>
</dbReference>
<accession>A0ABR4P7M9</accession>
<organism evidence="3 4">
    <name type="scientific">Phlyctema vagabunda</name>
    <dbReference type="NCBI Taxonomy" id="108571"/>
    <lineage>
        <taxon>Eukaryota</taxon>
        <taxon>Fungi</taxon>
        <taxon>Dikarya</taxon>
        <taxon>Ascomycota</taxon>
        <taxon>Pezizomycotina</taxon>
        <taxon>Leotiomycetes</taxon>
        <taxon>Helotiales</taxon>
        <taxon>Dermateaceae</taxon>
        <taxon>Phlyctema</taxon>
    </lineage>
</organism>
<evidence type="ECO:0000313" key="3">
    <source>
        <dbReference type="EMBL" id="KAL3419319.1"/>
    </source>
</evidence>
<feature type="chain" id="PRO_5045478032" description="Extracellular serine-rich protein" evidence="2">
    <location>
        <begin position="18"/>
        <end position="223"/>
    </location>
</feature>
<evidence type="ECO:0008006" key="5">
    <source>
        <dbReference type="Google" id="ProtNLM"/>
    </source>
</evidence>
<dbReference type="InterPro" id="IPR052953">
    <property type="entry name" value="Ser-rich/MCO-related"/>
</dbReference>
<feature type="region of interest" description="Disordered" evidence="1">
    <location>
        <begin position="161"/>
        <end position="199"/>
    </location>
</feature>
<dbReference type="EMBL" id="JBFCZG010000008">
    <property type="protein sequence ID" value="KAL3419319.1"/>
    <property type="molecule type" value="Genomic_DNA"/>
</dbReference>
<proteinExistence type="predicted"/>
<comment type="caution">
    <text evidence="3">The sequence shown here is derived from an EMBL/GenBank/DDBJ whole genome shotgun (WGS) entry which is preliminary data.</text>
</comment>
<keyword evidence="4" id="KW-1185">Reference proteome</keyword>
<protein>
    <recommendedName>
        <fullName evidence="5">Extracellular serine-rich protein</fullName>
    </recommendedName>
</protein>
<reference evidence="3 4" key="1">
    <citation type="submission" date="2024-06" db="EMBL/GenBank/DDBJ databases">
        <title>Complete genome of Phlyctema vagabunda strain 19-DSS-EL-015.</title>
        <authorList>
            <person name="Fiorenzani C."/>
        </authorList>
    </citation>
    <scope>NUCLEOTIDE SEQUENCE [LARGE SCALE GENOMIC DNA]</scope>
    <source>
        <strain evidence="3 4">19-DSS-EL-015</strain>
    </source>
</reference>
<evidence type="ECO:0000256" key="2">
    <source>
        <dbReference type="SAM" id="SignalP"/>
    </source>
</evidence>
<dbReference type="Proteomes" id="UP001629113">
    <property type="component" value="Unassembled WGS sequence"/>
</dbReference>
<keyword evidence="2" id="KW-0732">Signal</keyword>
<feature type="compositionally biased region" description="Low complexity" evidence="1">
    <location>
        <begin position="161"/>
        <end position="190"/>
    </location>
</feature>
<name>A0ABR4P7M9_9HELO</name>
<sequence length="223" mass="22882">MLTRLLLLLALPTLIRAATHNIQVGNELSGLENLVFTPNVTTAAPGDTLVFHFYPGNHNVVQGQFDNPCAPSTAGFYSGYIDSESGEAQDLFTVTVNDTAPIWIYCSERRHCQNGMVAAINPPSQALDAYTAAAASVNSSSTPESVAGGLISTNPNITSAISSASPTSTPTATSSLSTSATGTETGSAPSQTNGGPNIKTGVSPENMVIGASLLALLILIDLA</sequence>